<dbReference type="RefSeq" id="XP_058307991.1">
    <property type="nucleotide sequence ID" value="XM_058453800.1"/>
</dbReference>
<protein>
    <submittedName>
        <fullName evidence="2">Uncharacterized protein</fullName>
    </submittedName>
</protein>
<evidence type="ECO:0000313" key="2">
    <source>
        <dbReference type="EMBL" id="KAJ5202075.1"/>
    </source>
</evidence>
<keyword evidence="3" id="KW-1185">Reference proteome</keyword>
<proteinExistence type="predicted"/>
<organism evidence="2 3">
    <name type="scientific">Penicillium cinerascens</name>
    <dbReference type="NCBI Taxonomy" id="70096"/>
    <lineage>
        <taxon>Eukaryota</taxon>
        <taxon>Fungi</taxon>
        <taxon>Dikarya</taxon>
        <taxon>Ascomycota</taxon>
        <taxon>Pezizomycotina</taxon>
        <taxon>Eurotiomycetes</taxon>
        <taxon>Eurotiomycetidae</taxon>
        <taxon>Eurotiales</taxon>
        <taxon>Aspergillaceae</taxon>
        <taxon>Penicillium</taxon>
    </lineage>
</organism>
<feature type="region of interest" description="Disordered" evidence="1">
    <location>
        <begin position="77"/>
        <end position="97"/>
    </location>
</feature>
<reference evidence="2" key="1">
    <citation type="submission" date="2022-12" db="EMBL/GenBank/DDBJ databases">
        <authorList>
            <person name="Petersen C."/>
        </authorList>
    </citation>
    <scope>NUCLEOTIDE SEQUENCE</scope>
    <source>
        <strain evidence="2">IBT 15544</strain>
    </source>
</reference>
<dbReference type="GeneID" id="83181101"/>
<dbReference type="EMBL" id="JAPQKR010000013">
    <property type="protein sequence ID" value="KAJ5202075.1"/>
    <property type="molecule type" value="Genomic_DNA"/>
</dbReference>
<reference evidence="2" key="2">
    <citation type="journal article" date="2023" name="IMA Fungus">
        <title>Comparative genomic study of the Penicillium genus elucidates a diverse pangenome and 15 lateral gene transfer events.</title>
        <authorList>
            <person name="Petersen C."/>
            <person name="Sorensen T."/>
            <person name="Nielsen M.R."/>
            <person name="Sondergaard T.E."/>
            <person name="Sorensen J.L."/>
            <person name="Fitzpatrick D.A."/>
            <person name="Frisvad J.C."/>
            <person name="Nielsen K.L."/>
        </authorList>
    </citation>
    <scope>NUCLEOTIDE SEQUENCE</scope>
    <source>
        <strain evidence="2">IBT 15544</strain>
    </source>
</reference>
<evidence type="ECO:0000313" key="3">
    <source>
        <dbReference type="Proteomes" id="UP001150904"/>
    </source>
</evidence>
<accession>A0A9W9MIU8</accession>
<evidence type="ECO:0000256" key="1">
    <source>
        <dbReference type="SAM" id="MobiDB-lite"/>
    </source>
</evidence>
<dbReference type="Proteomes" id="UP001150904">
    <property type="component" value="Unassembled WGS sequence"/>
</dbReference>
<comment type="caution">
    <text evidence="2">The sequence shown here is derived from an EMBL/GenBank/DDBJ whole genome shotgun (WGS) entry which is preliminary data.</text>
</comment>
<dbReference type="OrthoDB" id="4360131at2759"/>
<dbReference type="AlphaFoldDB" id="A0A9W9MIU8"/>
<name>A0A9W9MIU8_9EURO</name>
<sequence length="97" mass="10786">MTQPIRTLSVRRLAVQQPRSMANRTWLPPIHTTARRSYSARDKVNEAEPGGQRRLIIAACVAVPTLGVLWMRSGKQTLDDAGRGANQEYKKSAEGNK</sequence>
<gene>
    <name evidence="2" type="ORF">N7498_006738</name>
</gene>